<accession>A0ABM1BJI0</accession>
<feature type="domain" description="Mandelate racemase/muconate lactonizing enzyme C-terminal" evidence="4">
    <location>
        <begin position="8"/>
        <end position="104"/>
    </location>
</feature>
<dbReference type="SMART" id="SM00922">
    <property type="entry name" value="MR_MLE"/>
    <property type="match status" value="1"/>
</dbReference>
<dbReference type="Proteomes" id="UP000694941">
    <property type="component" value="Unplaced"/>
</dbReference>
<dbReference type="PANTHER" id="PTHR13794:SF58">
    <property type="entry name" value="MITOCHONDRIAL ENOLASE SUPERFAMILY MEMBER 1"/>
    <property type="match status" value="1"/>
</dbReference>
<evidence type="ECO:0000256" key="1">
    <source>
        <dbReference type="ARBA" id="ARBA00001946"/>
    </source>
</evidence>
<evidence type="ECO:0000313" key="6">
    <source>
        <dbReference type="RefSeq" id="XP_013783247.1"/>
    </source>
</evidence>
<name>A0ABM1BJI0_LIMPO</name>
<comment type="cofactor">
    <cofactor evidence="1">
        <name>Mg(2+)</name>
        <dbReference type="ChEBI" id="CHEBI:18420"/>
    </cofactor>
</comment>
<protein>
    <submittedName>
        <fullName evidence="6">Mitochondrial enolase superfamily member 1-like</fullName>
    </submittedName>
</protein>
<dbReference type="Gene3D" id="3.20.20.120">
    <property type="entry name" value="Enolase-like C-terminal domain"/>
    <property type="match status" value="1"/>
</dbReference>
<evidence type="ECO:0000256" key="3">
    <source>
        <dbReference type="ARBA" id="ARBA00022842"/>
    </source>
</evidence>
<keyword evidence="2" id="KW-0479">Metal-binding</keyword>
<dbReference type="SUPFAM" id="SSF51604">
    <property type="entry name" value="Enolase C-terminal domain-like"/>
    <property type="match status" value="1"/>
</dbReference>
<evidence type="ECO:0000256" key="2">
    <source>
        <dbReference type="ARBA" id="ARBA00022723"/>
    </source>
</evidence>
<proteinExistence type="predicted"/>
<dbReference type="RefSeq" id="XP_013783247.1">
    <property type="nucleotide sequence ID" value="XM_013927793.2"/>
</dbReference>
<reference evidence="6" key="1">
    <citation type="submission" date="2025-08" db="UniProtKB">
        <authorList>
            <consortium name="RefSeq"/>
        </authorList>
    </citation>
    <scope>IDENTIFICATION</scope>
    <source>
        <tissue evidence="6">Muscle</tissue>
    </source>
</reference>
<organism evidence="5 6">
    <name type="scientific">Limulus polyphemus</name>
    <name type="common">Atlantic horseshoe crab</name>
    <dbReference type="NCBI Taxonomy" id="6850"/>
    <lineage>
        <taxon>Eukaryota</taxon>
        <taxon>Metazoa</taxon>
        <taxon>Ecdysozoa</taxon>
        <taxon>Arthropoda</taxon>
        <taxon>Chelicerata</taxon>
        <taxon>Merostomata</taxon>
        <taxon>Xiphosura</taxon>
        <taxon>Limulidae</taxon>
        <taxon>Limulus</taxon>
    </lineage>
</organism>
<evidence type="ECO:0000313" key="5">
    <source>
        <dbReference type="Proteomes" id="UP000694941"/>
    </source>
</evidence>
<dbReference type="Pfam" id="PF13378">
    <property type="entry name" value="MR_MLE_C"/>
    <property type="match status" value="1"/>
</dbReference>
<dbReference type="InterPro" id="IPR046945">
    <property type="entry name" value="RHMD-like"/>
</dbReference>
<dbReference type="InterPro" id="IPR029065">
    <property type="entry name" value="Enolase_C-like"/>
</dbReference>
<dbReference type="InterPro" id="IPR036849">
    <property type="entry name" value="Enolase-like_C_sf"/>
</dbReference>
<dbReference type="PANTHER" id="PTHR13794">
    <property type="entry name" value="ENOLASE SUPERFAMILY, MANDELATE RACEMASE"/>
    <property type="match status" value="1"/>
</dbReference>
<dbReference type="InterPro" id="IPR013342">
    <property type="entry name" value="Mandelate_racemase_C"/>
</dbReference>
<sequence length="269" mass="31084">MGVPRMCEAQLRIICREALKDGFTRFKVKIGEELEDDKRRLEIIREEIGWENLLVLDASAGWDQNEAIHWMKELAGFRPLWVLEPTSSDDILAHMAIAEELRPLHVGVAVNCHNKIMFKQYIQKKTVSCCFLDPFRIGGVNEVLAICLMAAKFKVPVCIEARVPGAAELAQHLLFWEYISVSGSLSKRMCAAVTHRHIHQHFQQPAMTKWASYFLPQNPGCNTEMKSESLLEYEFPIGQKWQHLVRSPKYWKSSRIPDWIENRCFPVTF</sequence>
<dbReference type="GeneID" id="106467443"/>
<gene>
    <name evidence="6" type="primary">LOC106467443</name>
</gene>
<keyword evidence="3" id="KW-0460">Magnesium</keyword>
<evidence type="ECO:0000259" key="4">
    <source>
        <dbReference type="SMART" id="SM00922"/>
    </source>
</evidence>
<keyword evidence="5" id="KW-1185">Reference proteome</keyword>